<keyword evidence="2" id="KW-1185">Reference proteome</keyword>
<comment type="caution">
    <text evidence="1">The sequence shown here is derived from an EMBL/GenBank/DDBJ whole genome shotgun (WGS) entry which is preliminary data.</text>
</comment>
<dbReference type="EMBL" id="JAMTCK010000001">
    <property type="protein sequence ID" value="MCP2163371.1"/>
    <property type="molecule type" value="Genomic_DNA"/>
</dbReference>
<dbReference type="AlphaFoldDB" id="A0AAE3KCX1"/>
<accession>A0AAE3KCX1</accession>
<dbReference type="Proteomes" id="UP001206128">
    <property type="component" value="Unassembled WGS sequence"/>
</dbReference>
<evidence type="ECO:0000313" key="2">
    <source>
        <dbReference type="Proteomes" id="UP001206128"/>
    </source>
</evidence>
<name>A0AAE3KCX1_9PSEU</name>
<organism evidence="1 2">
    <name type="scientific">Goodfellowiella coeruleoviolacea</name>
    <dbReference type="NCBI Taxonomy" id="334858"/>
    <lineage>
        <taxon>Bacteria</taxon>
        <taxon>Bacillati</taxon>
        <taxon>Actinomycetota</taxon>
        <taxon>Actinomycetes</taxon>
        <taxon>Pseudonocardiales</taxon>
        <taxon>Pseudonocardiaceae</taxon>
        <taxon>Goodfellowiella</taxon>
    </lineage>
</organism>
<gene>
    <name evidence="1" type="ORF">LX83_000211</name>
</gene>
<dbReference type="RefSeq" id="WP_253765945.1">
    <property type="nucleotide sequence ID" value="NZ_JAMTCK010000001.1"/>
</dbReference>
<evidence type="ECO:0000313" key="1">
    <source>
        <dbReference type="EMBL" id="MCP2163371.1"/>
    </source>
</evidence>
<reference evidence="1" key="1">
    <citation type="submission" date="2022-06" db="EMBL/GenBank/DDBJ databases">
        <title>Genomic Encyclopedia of Archaeal and Bacterial Type Strains, Phase II (KMG-II): from individual species to whole genera.</title>
        <authorList>
            <person name="Goeker M."/>
        </authorList>
    </citation>
    <scope>NUCLEOTIDE SEQUENCE</scope>
    <source>
        <strain evidence="1">DSM 43935</strain>
    </source>
</reference>
<sequence length="136" mass="14140">MTVYTDEESRTLRTAVFGAMVLVSTAEPGALTEESYAGIRAMGRLSPELREVLGAARPELPTGSVSDVEDGVLAALRRSVDILSAKAPEEAETFPATVITLCQEVAAADGRVGHDEGTVIDKVRAALTGAGLDQPG</sequence>
<protein>
    <submittedName>
        <fullName evidence="1">Uncharacterized protein</fullName>
    </submittedName>
</protein>
<proteinExistence type="predicted"/>